<dbReference type="Pfam" id="PF05137">
    <property type="entry name" value="PilN"/>
    <property type="match status" value="1"/>
</dbReference>
<reference evidence="3" key="1">
    <citation type="submission" date="2020-02" db="EMBL/GenBank/DDBJ databases">
        <authorList>
            <person name="Meier V. D."/>
        </authorList>
    </citation>
    <scope>NUCLEOTIDE SEQUENCE</scope>
    <source>
        <strain evidence="3">AVDCRST_MAG67</strain>
    </source>
</reference>
<evidence type="ECO:0000256" key="1">
    <source>
        <dbReference type="SAM" id="MobiDB-lite"/>
    </source>
</evidence>
<organism evidence="3">
    <name type="scientific">uncultured Solirubrobacteraceae bacterium</name>
    <dbReference type="NCBI Taxonomy" id="1162706"/>
    <lineage>
        <taxon>Bacteria</taxon>
        <taxon>Bacillati</taxon>
        <taxon>Actinomycetota</taxon>
        <taxon>Thermoleophilia</taxon>
        <taxon>Solirubrobacterales</taxon>
        <taxon>Solirubrobacteraceae</taxon>
        <taxon>environmental samples</taxon>
    </lineage>
</organism>
<dbReference type="InterPro" id="IPR007813">
    <property type="entry name" value="PilN"/>
</dbReference>
<evidence type="ECO:0000256" key="2">
    <source>
        <dbReference type="SAM" id="Phobius"/>
    </source>
</evidence>
<feature type="region of interest" description="Disordered" evidence="1">
    <location>
        <begin position="227"/>
        <end position="248"/>
    </location>
</feature>
<keyword evidence="2" id="KW-1133">Transmembrane helix</keyword>
<proteinExistence type="predicted"/>
<feature type="transmembrane region" description="Helical" evidence="2">
    <location>
        <begin position="27"/>
        <end position="48"/>
    </location>
</feature>
<name>A0A6J4TJS3_9ACTN</name>
<dbReference type="PANTHER" id="PTHR40278">
    <property type="entry name" value="DNA UTILIZATION PROTEIN HOFN"/>
    <property type="match status" value="1"/>
</dbReference>
<dbReference type="EMBL" id="CADCVQ010000148">
    <property type="protein sequence ID" value="CAA9523855.1"/>
    <property type="molecule type" value="Genomic_DNA"/>
</dbReference>
<dbReference type="InterPro" id="IPR052534">
    <property type="entry name" value="Extracell_DNA_Util/SecSys_Comp"/>
</dbReference>
<keyword evidence="2" id="KW-0812">Transmembrane</keyword>
<evidence type="ECO:0008006" key="4">
    <source>
        <dbReference type="Google" id="ProtNLM"/>
    </source>
</evidence>
<dbReference type="AlphaFoldDB" id="A0A6J4TJS3"/>
<protein>
    <recommendedName>
        <fullName evidence="4">Type IV pilus biogenesis protein PilN</fullName>
    </recommendedName>
</protein>
<sequence length="248" mass="25115">MKAVNLIPADTPRAGGATTAFSTTGPIGAYVVIAVLAVAVVMAGAFAFTNKQLSDRQSDLARVEREAQAAEAKTNALKPYTEFAAVRTARVETVGGLLDGRFDWAHSLREVARVVPADVDLTSLVGTVSPTSPVEGGGGSASLRTALPVPAVDLIGCAKSQAHVATLLARLRAVDGVQRVTLASSEKSDSGAGGETDCRSTKKMPQFQVTLFYKALDGIVPAADGAGAATPNTAAPAAPNTAAAGGSK</sequence>
<gene>
    <name evidence="3" type="ORF">AVDCRST_MAG67-3903</name>
</gene>
<accession>A0A6J4TJS3</accession>
<evidence type="ECO:0000313" key="3">
    <source>
        <dbReference type="EMBL" id="CAA9523855.1"/>
    </source>
</evidence>
<dbReference type="PANTHER" id="PTHR40278:SF1">
    <property type="entry name" value="DNA UTILIZATION PROTEIN HOFN"/>
    <property type="match status" value="1"/>
</dbReference>
<keyword evidence="2" id="KW-0472">Membrane</keyword>